<dbReference type="AlphaFoldDB" id="A0A1I7FEN8"/>
<accession>A0A1I7FEN8</accession>
<gene>
    <name evidence="3" type="ORF">SAMN05216508_10291</name>
</gene>
<keyword evidence="2" id="KW-0812">Transmembrane</keyword>
<dbReference type="Proteomes" id="UP000198817">
    <property type="component" value="Unassembled WGS sequence"/>
</dbReference>
<protein>
    <submittedName>
        <fullName evidence="3">Uncharacterized protein</fullName>
    </submittedName>
</protein>
<evidence type="ECO:0000256" key="1">
    <source>
        <dbReference type="SAM" id="MobiDB-lite"/>
    </source>
</evidence>
<evidence type="ECO:0000256" key="2">
    <source>
        <dbReference type="SAM" id="Phobius"/>
    </source>
</evidence>
<proteinExistence type="predicted"/>
<keyword evidence="4" id="KW-1185">Reference proteome</keyword>
<evidence type="ECO:0000313" key="3">
    <source>
        <dbReference type="EMBL" id="SFU34614.1"/>
    </source>
</evidence>
<name>A0A1I7FEN8_9FIRM</name>
<dbReference type="EMBL" id="FPBT01000002">
    <property type="protein sequence ID" value="SFU34614.1"/>
    <property type="molecule type" value="Genomic_DNA"/>
</dbReference>
<dbReference type="STRING" id="155865.SAMN05216515_10176"/>
<feature type="transmembrane region" description="Helical" evidence="2">
    <location>
        <begin position="16"/>
        <end position="35"/>
    </location>
</feature>
<keyword evidence="2" id="KW-0472">Membrane</keyword>
<reference evidence="3 4" key="1">
    <citation type="submission" date="2016-10" db="EMBL/GenBank/DDBJ databases">
        <authorList>
            <person name="de Groot N.N."/>
        </authorList>
    </citation>
    <scope>NUCLEOTIDE SEQUENCE [LARGE SCALE GENOMIC DNA]</scope>
    <source>
        <strain evidence="3 4">KHGC13</strain>
    </source>
</reference>
<organism evidence="3 4">
    <name type="scientific">Eubacterium pyruvativorans</name>
    <dbReference type="NCBI Taxonomy" id="155865"/>
    <lineage>
        <taxon>Bacteria</taxon>
        <taxon>Bacillati</taxon>
        <taxon>Bacillota</taxon>
        <taxon>Clostridia</taxon>
        <taxon>Eubacteriales</taxon>
        <taxon>Eubacteriaceae</taxon>
        <taxon>Eubacterium</taxon>
    </lineage>
</organism>
<evidence type="ECO:0000313" key="4">
    <source>
        <dbReference type="Proteomes" id="UP000198817"/>
    </source>
</evidence>
<sequence>MRPPFFVFWVRDVCSVYIWNVAGASCFSAGILYNVGALRRDNYMLCGKEREKYGLPDAGKAGNAGDAGGQRRQPADDANRQQTVQ</sequence>
<dbReference type="PROSITE" id="PS51257">
    <property type="entry name" value="PROKAR_LIPOPROTEIN"/>
    <property type="match status" value="1"/>
</dbReference>
<feature type="region of interest" description="Disordered" evidence="1">
    <location>
        <begin position="53"/>
        <end position="85"/>
    </location>
</feature>
<keyword evidence="2" id="KW-1133">Transmembrane helix</keyword>